<evidence type="ECO:0000313" key="17">
    <source>
        <dbReference type="EMBL" id="EAX95165.1"/>
    </source>
</evidence>
<gene>
    <name evidence="17" type="ORF">TVAG_078540</name>
</gene>
<reference evidence="17" key="2">
    <citation type="journal article" date="2007" name="Science">
        <title>Draft genome sequence of the sexually transmitted pathogen Trichomonas vaginalis.</title>
        <authorList>
            <person name="Carlton J.M."/>
            <person name="Hirt R.P."/>
            <person name="Silva J.C."/>
            <person name="Delcher A.L."/>
            <person name="Schatz M."/>
            <person name="Zhao Q."/>
            <person name="Wortman J.R."/>
            <person name="Bidwell S.L."/>
            <person name="Alsmark U.C.M."/>
            <person name="Besteiro S."/>
            <person name="Sicheritz-Ponten T."/>
            <person name="Noel C.J."/>
            <person name="Dacks J.B."/>
            <person name="Foster P.G."/>
            <person name="Simillion C."/>
            <person name="Van de Peer Y."/>
            <person name="Miranda-Saavedra D."/>
            <person name="Barton G.J."/>
            <person name="Westrop G.D."/>
            <person name="Mueller S."/>
            <person name="Dessi D."/>
            <person name="Fiori P.L."/>
            <person name="Ren Q."/>
            <person name="Paulsen I."/>
            <person name="Zhang H."/>
            <person name="Bastida-Corcuera F.D."/>
            <person name="Simoes-Barbosa A."/>
            <person name="Brown M.T."/>
            <person name="Hayes R.D."/>
            <person name="Mukherjee M."/>
            <person name="Okumura C.Y."/>
            <person name="Schneider R."/>
            <person name="Smith A.J."/>
            <person name="Vanacova S."/>
            <person name="Villalvazo M."/>
            <person name="Haas B.J."/>
            <person name="Pertea M."/>
            <person name="Feldblyum T.V."/>
            <person name="Utterback T.R."/>
            <person name="Shu C.L."/>
            <person name="Osoegawa K."/>
            <person name="de Jong P.J."/>
            <person name="Hrdy I."/>
            <person name="Horvathova L."/>
            <person name="Zubacova Z."/>
            <person name="Dolezal P."/>
            <person name="Malik S.B."/>
            <person name="Logsdon J.M. Jr."/>
            <person name="Henze K."/>
            <person name="Gupta A."/>
            <person name="Wang C.C."/>
            <person name="Dunne R.L."/>
            <person name="Upcroft J.A."/>
            <person name="Upcroft P."/>
            <person name="White O."/>
            <person name="Salzberg S.L."/>
            <person name="Tang P."/>
            <person name="Chiu C.-H."/>
            <person name="Lee Y.-S."/>
            <person name="Embley T.M."/>
            <person name="Coombs G.H."/>
            <person name="Mottram J.C."/>
            <person name="Tachezy J."/>
            <person name="Fraser-Liggett C.M."/>
            <person name="Johnson P.J."/>
        </authorList>
    </citation>
    <scope>NUCLEOTIDE SEQUENCE [LARGE SCALE GENOMIC DNA]</scope>
    <source>
        <strain evidence="17">G3</strain>
    </source>
</reference>
<dbReference type="EMBL" id="DS113820">
    <property type="protein sequence ID" value="EAX95165.1"/>
    <property type="molecule type" value="Genomic_DNA"/>
</dbReference>
<keyword evidence="8" id="KW-0418">Kinase</keyword>
<dbReference type="Proteomes" id="UP000001542">
    <property type="component" value="Unassembled WGS sequence"/>
</dbReference>
<evidence type="ECO:0000256" key="12">
    <source>
        <dbReference type="ARBA" id="ARBA00023137"/>
    </source>
</evidence>
<comment type="subcellular location">
    <subcellularLocation>
        <location evidence="1">Cell membrane</location>
        <topology evidence="1">Single-pass type I membrane protein</topology>
    </subcellularLocation>
</comment>
<keyword evidence="10" id="KW-1133">Transmembrane helix</keyword>
<keyword evidence="9" id="KW-0067">ATP-binding</keyword>
<sequence length="258" mass="26468">MLKVWGSQGGVISDETSGLGAYTEGIIKLSRYTKLNIYVGRQGECSTSALTDIFYNGGENSIGKIKERSCTGGGATFITYDNNVNDVIIISGSGGGAQIRFKGGYGGKIAGNGEGYNNCFGKGATISSPGQGGIYPGAGEASFCRALDGTFLRGGKSCSTAEVSSSGGGSGYYGGGGSSDQGAGGGGSSYASSVLKNVIYKNGNEDFVQPDGTSKKGHSGDGFISIEKLFSLALQTYCIDFHYISFINILSLIFISSE</sequence>
<keyword evidence="12" id="KW-0829">Tyrosine-protein kinase</keyword>
<dbReference type="AlphaFoldDB" id="A2FIV0"/>
<keyword evidence="14" id="KW-0675">Receptor</keyword>
<evidence type="ECO:0000256" key="1">
    <source>
        <dbReference type="ARBA" id="ARBA00004251"/>
    </source>
</evidence>
<keyword evidence="5" id="KW-0812">Transmembrane</keyword>
<dbReference type="RefSeq" id="XP_001308095.1">
    <property type="nucleotide sequence ID" value="XM_001308094.1"/>
</dbReference>
<dbReference type="VEuPathDB" id="TrichDB:TVAG_078540"/>
<evidence type="ECO:0000313" key="18">
    <source>
        <dbReference type="Proteomes" id="UP000001542"/>
    </source>
</evidence>
<evidence type="ECO:0000259" key="16">
    <source>
        <dbReference type="Pfam" id="PF12810"/>
    </source>
</evidence>
<dbReference type="KEGG" id="tva:4752909"/>
<keyword evidence="11" id="KW-0472">Membrane</keyword>
<protein>
    <recommendedName>
        <fullName evidence="2">receptor protein-tyrosine kinase</fullName>
        <ecNumber evidence="2">2.7.10.1</ecNumber>
    </recommendedName>
</protein>
<dbReference type="GO" id="GO:0005524">
    <property type="term" value="F:ATP binding"/>
    <property type="evidence" value="ECO:0007669"/>
    <property type="project" value="UniProtKB-KW"/>
</dbReference>
<evidence type="ECO:0000256" key="9">
    <source>
        <dbReference type="ARBA" id="ARBA00022840"/>
    </source>
</evidence>
<dbReference type="GO" id="GO:0004714">
    <property type="term" value="F:transmembrane receptor protein tyrosine kinase activity"/>
    <property type="evidence" value="ECO:0007669"/>
    <property type="project" value="UniProtKB-EC"/>
</dbReference>
<evidence type="ECO:0000256" key="4">
    <source>
        <dbReference type="ARBA" id="ARBA00022679"/>
    </source>
</evidence>
<keyword evidence="15" id="KW-0325">Glycoprotein</keyword>
<organism evidence="17 18">
    <name type="scientific">Trichomonas vaginalis (strain ATCC PRA-98 / G3)</name>
    <dbReference type="NCBI Taxonomy" id="412133"/>
    <lineage>
        <taxon>Eukaryota</taxon>
        <taxon>Metamonada</taxon>
        <taxon>Parabasalia</taxon>
        <taxon>Trichomonadida</taxon>
        <taxon>Trichomonadidae</taxon>
        <taxon>Trichomonas</taxon>
    </lineage>
</organism>
<evidence type="ECO:0000256" key="3">
    <source>
        <dbReference type="ARBA" id="ARBA00022475"/>
    </source>
</evidence>
<evidence type="ECO:0000256" key="13">
    <source>
        <dbReference type="ARBA" id="ARBA00023157"/>
    </source>
</evidence>
<dbReference type="GO" id="GO:0005886">
    <property type="term" value="C:plasma membrane"/>
    <property type="evidence" value="ECO:0007669"/>
    <property type="project" value="UniProtKB-SubCell"/>
</dbReference>
<reference evidence="17" key="1">
    <citation type="submission" date="2006-10" db="EMBL/GenBank/DDBJ databases">
        <authorList>
            <person name="Amadeo P."/>
            <person name="Zhao Q."/>
            <person name="Wortman J."/>
            <person name="Fraser-Liggett C."/>
            <person name="Carlton J."/>
        </authorList>
    </citation>
    <scope>NUCLEOTIDE SEQUENCE</scope>
    <source>
        <strain evidence="17">G3</strain>
    </source>
</reference>
<keyword evidence="18" id="KW-1185">Reference proteome</keyword>
<dbReference type="Pfam" id="PF12810">
    <property type="entry name" value="ALK_LTK_GRD"/>
    <property type="match status" value="1"/>
</dbReference>
<evidence type="ECO:0000256" key="14">
    <source>
        <dbReference type="ARBA" id="ARBA00023170"/>
    </source>
</evidence>
<evidence type="ECO:0000256" key="8">
    <source>
        <dbReference type="ARBA" id="ARBA00022777"/>
    </source>
</evidence>
<accession>A2FIV0</accession>
<evidence type="ECO:0000256" key="11">
    <source>
        <dbReference type="ARBA" id="ARBA00023136"/>
    </source>
</evidence>
<evidence type="ECO:0000256" key="2">
    <source>
        <dbReference type="ARBA" id="ARBA00011902"/>
    </source>
</evidence>
<dbReference type="VEuPathDB" id="TrichDB:TVAGG3_0462340"/>
<dbReference type="InParanoid" id="A2FIV0"/>
<evidence type="ECO:0000256" key="5">
    <source>
        <dbReference type="ARBA" id="ARBA00022692"/>
    </source>
</evidence>
<feature type="domain" description="ALK/LTK-like glycine-rich" evidence="16">
    <location>
        <begin position="2"/>
        <end position="228"/>
    </location>
</feature>
<evidence type="ECO:0000256" key="10">
    <source>
        <dbReference type="ARBA" id="ARBA00022989"/>
    </source>
</evidence>
<dbReference type="EC" id="2.7.10.1" evidence="2"/>
<dbReference type="InterPro" id="IPR055163">
    <property type="entry name" value="ALK/LTK-like_GRD"/>
</dbReference>
<proteinExistence type="predicted"/>
<keyword evidence="6" id="KW-0732">Signal</keyword>
<keyword evidence="4" id="KW-0808">Transferase</keyword>
<keyword evidence="13" id="KW-1015">Disulfide bond</keyword>
<keyword evidence="7" id="KW-0547">Nucleotide-binding</keyword>
<evidence type="ECO:0000256" key="7">
    <source>
        <dbReference type="ARBA" id="ARBA00022741"/>
    </source>
</evidence>
<dbReference type="SMR" id="A2FIV0"/>
<evidence type="ECO:0000256" key="6">
    <source>
        <dbReference type="ARBA" id="ARBA00022729"/>
    </source>
</evidence>
<name>A2FIV0_TRIV3</name>
<evidence type="ECO:0000256" key="15">
    <source>
        <dbReference type="ARBA" id="ARBA00023180"/>
    </source>
</evidence>
<keyword evidence="3" id="KW-1003">Cell membrane</keyword>